<dbReference type="InterPro" id="IPR027417">
    <property type="entry name" value="P-loop_NTPase"/>
</dbReference>
<dbReference type="SMART" id="SM00028">
    <property type="entry name" value="TPR"/>
    <property type="match status" value="11"/>
</dbReference>
<feature type="domain" description="Novel STAND NTPase 1" evidence="2">
    <location>
        <begin position="2001"/>
        <end position="2145"/>
    </location>
</feature>
<dbReference type="OrthoDB" id="3052556at2759"/>
<organism evidence="3 4">
    <name type="scientific">Gymnopilus dilepis</name>
    <dbReference type="NCBI Taxonomy" id="231916"/>
    <lineage>
        <taxon>Eukaryota</taxon>
        <taxon>Fungi</taxon>
        <taxon>Dikarya</taxon>
        <taxon>Basidiomycota</taxon>
        <taxon>Agaricomycotina</taxon>
        <taxon>Agaricomycetes</taxon>
        <taxon>Agaricomycetidae</taxon>
        <taxon>Agaricales</taxon>
        <taxon>Agaricineae</taxon>
        <taxon>Hymenogastraceae</taxon>
        <taxon>Gymnopilus</taxon>
    </lineage>
</organism>
<dbReference type="Gene3D" id="3.40.50.300">
    <property type="entry name" value="P-loop containing nucleotide triphosphate hydrolases"/>
    <property type="match status" value="3"/>
</dbReference>
<dbReference type="Proteomes" id="UP000284706">
    <property type="component" value="Unassembled WGS sequence"/>
</dbReference>
<dbReference type="InterPro" id="IPR011990">
    <property type="entry name" value="TPR-like_helical_dom_sf"/>
</dbReference>
<evidence type="ECO:0000313" key="4">
    <source>
        <dbReference type="Proteomes" id="UP000284706"/>
    </source>
</evidence>
<proteinExistence type="predicted"/>
<feature type="domain" description="Novel STAND NTPase 1" evidence="2">
    <location>
        <begin position="1048"/>
        <end position="1191"/>
    </location>
</feature>
<dbReference type="CDD" id="cd21037">
    <property type="entry name" value="MLKL_NTD"/>
    <property type="match status" value="2"/>
</dbReference>
<dbReference type="InterPro" id="IPR036537">
    <property type="entry name" value="Adaptor_Cbl_N_dom_sf"/>
</dbReference>
<dbReference type="InterPro" id="IPR049052">
    <property type="entry name" value="nSTAND1"/>
</dbReference>
<reference evidence="3 4" key="1">
    <citation type="journal article" date="2018" name="Evol. Lett.">
        <title>Horizontal gene cluster transfer increased hallucinogenic mushroom diversity.</title>
        <authorList>
            <person name="Reynolds H.T."/>
            <person name="Vijayakumar V."/>
            <person name="Gluck-Thaler E."/>
            <person name="Korotkin H.B."/>
            <person name="Matheny P.B."/>
            <person name="Slot J.C."/>
        </authorList>
    </citation>
    <scope>NUCLEOTIDE SEQUENCE [LARGE SCALE GENOMIC DNA]</scope>
    <source>
        <strain evidence="3 4">SRW20</strain>
    </source>
</reference>
<evidence type="ECO:0000256" key="1">
    <source>
        <dbReference type="PROSITE-ProRule" id="PRU00339"/>
    </source>
</evidence>
<comment type="caution">
    <text evidence="3">The sequence shown here is derived from an EMBL/GenBank/DDBJ whole genome shotgun (WGS) entry which is preliminary data.</text>
</comment>
<dbReference type="PANTHER" id="PTHR47691:SF3">
    <property type="entry name" value="HTH-TYPE TRANSCRIPTIONAL REGULATOR RV0890C-RELATED"/>
    <property type="match status" value="1"/>
</dbReference>
<feature type="repeat" description="TPR" evidence="1">
    <location>
        <begin position="1681"/>
        <end position="1714"/>
    </location>
</feature>
<dbReference type="PROSITE" id="PS50005">
    <property type="entry name" value="TPR"/>
    <property type="match status" value="2"/>
</dbReference>
<dbReference type="Pfam" id="PF20703">
    <property type="entry name" value="nSTAND1"/>
    <property type="match status" value="3"/>
</dbReference>
<dbReference type="GO" id="GO:0007166">
    <property type="term" value="P:cell surface receptor signaling pathway"/>
    <property type="evidence" value="ECO:0007669"/>
    <property type="project" value="InterPro"/>
</dbReference>
<dbReference type="PANTHER" id="PTHR47691">
    <property type="entry name" value="REGULATOR-RELATED"/>
    <property type="match status" value="1"/>
</dbReference>
<dbReference type="EMBL" id="NHYE01005442">
    <property type="protein sequence ID" value="PPQ72734.1"/>
    <property type="molecule type" value="Genomic_DNA"/>
</dbReference>
<gene>
    <name evidence="3" type="ORF">CVT26_003020</name>
</gene>
<feature type="domain" description="Novel STAND NTPase 1" evidence="2">
    <location>
        <begin position="62"/>
        <end position="206"/>
    </location>
</feature>
<dbReference type="InterPro" id="IPR019734">
    <property type="entry name" value="TPR_rpt"/>
</dbReference>
<dbReference type="InterPro" id="IPR059179">
    <property type="entry name" value="MLKL-like_MCAfunc"/>
</dbReference>
<evidence type="ECO:0000259" key="2">
    <source>
        <dbReference type="Pfam" id="PF20703"/>
    </source>
</evidence>
<keyword evidence="1" id="KW-0802">TPR repeat</keyword>
<accession>A0A409W2I0</accession>
<dbReference type="SUPFAM" id="SSF52540">
    <property type="entry name" value="P-loop containing nucleoside triphosphate hydrolases"/>
    <property type="match status" value="3"/>
</dbReference>
<feature type="repeat" description="TPR" evidence="1">
    <location>
        <begin position="692"/>
        <end position="725"/>
    </location>
</feature>
<name>A0A409W2I0_9AGAR</name>
<dbReference type="SUPFAM" id="SSF48452">
    <property type="entry name" value="TPR-like"/>
    <property type="match status" value="3"/>
</dbReference>
<sequence length="2725" mass="303579">MGNRIDGISRDMKNVAAAVYHIQDSIDDTRGTFKEVFLRIEHSAANLSSERAMRQPMPLKPEIFHGRDALVQEIVDLLVLEETSRVCILGPGGMGKTSVSLAIVESPAVQERFSRSGCVWVPCIGATSAALLLDLLYVQLQIVGNRQATLEKIVSELSSSQDPRLLLFDNFETPWNAPGGQKEVEDILRQLGQIRHIAILLTMRGKYAPCSGSIKWQSKNIEPADEAACLRIFQEISPTSVDDHNVGRLLNALGRMPFAVALMANLAKEGQSTAEELLSAWSESGPDVISDNPEKSMNQSIKLSVDSPLVQHNNNAVLLLSILSLLPEGTTKKNLRLWAPTLKESMLPSAIAALNNAALLLENKQQSTDSPVLFVLPVVQSFMQQHDRIAAEVREQTRASCCKFILDHACRFNEPDFLTKSKILATEDSNIRTILFGSYTAVDMPASDRTLEAMMAFCWYRCDTKPSPDIAKRTLEVAESFGDQKYIGIAHWCLGRTYYFVHAKSLSYEHLQKAYEVFQASTDPQYRRFCGSCGIDLVDTATFVLKDEAETIRLAREVEEKCATLGDDTIHGKSLLFVGVALEQAAQSSDALEYYVRAKNVLESAGSTLDLIEVYQMMGRLLLSKNRIADAVDALEEGWKLAAPTSIPYLHAMASSDLAKALVSSNRDADAMPYLEIALTTTKFLGNQWQVSIALEYMGYVYLRRGDYQNALNAYEAATNTYMQKTTDKDSGRRCEENAARIMRKLVDDEVVGFLRPIWDPNKSLFEPSRTITRTLCPPDSIPSYLQLLRTCLIAFQLQKVSEVTVSAIPITKYIRASSIEVLSLLQSAAAVIPVPMLQDAIGITVKIIELCQEASAVEGKVQELQDRVGHVMIIVLSHLTEKNDEGDKEVLMHAIRGVEDDVKELLEWSILEQALTNHRTLRTINKDLADIKAQNRWLLVFYKDLNLGTVNNCINRLSTALEKFKLSNDLNDSAVLQDLRSRLQAMSIKVDGISLDVKHVVNAVDNIQHNLEDTRQAFDHVMARVQRSGTLLVSNVVIRQEMPLKPEIFCGRDSLVDGIARLLTNEETSRVCLLGPGGMGKTSVALAVVECPLIRLRFLPGNCFWVPCIGATSAARLLEVLYVQLEISMEKQVTLDKIIAQLSNTTDPHLILLDNFETSWNTQGSQKEVEDILRQLAALDHVAIIVTMRGRYPPCENAIKWELKNLEPTNAEASLHIFHAINPGSKEDPNVSRLLHALGNMPFAVTLMASLGKEGQSTAEELLQAWTESGPDIISDNPEKSMNRSISLSVESPLVQQNTNALLLLHILSLLPAGTTKENLRWWAPTLKTSMIPSAIAALSKAALLLENKGQDMESPILLVVPVVQSFMRQHNRIPDQVRKDVLASSCRFVLHYARRFYEPEFRENSRVLAAEDPNIQCILFDTSANQDSYTSEQTLEALIAFCWFRCDTKPSSDLATRAVGIAEAFGKTRHLALAEWCLGRTYYFDGAFPDHHSFDHLQKAYQLFDSPGDAQCQKFRGRCGIDLVDTALAMMGDNKREALRLALEVEATCSALSDEQIHGRSLLFVGLALLDTRRGQEALEYLIRAKSMLRAAGNALDLANVYQVISRVHREDQSIPQALIAMEIAQEQAEKSNLPSLQGHVALEFAEMLFKAEKDEDAMKYTEIALQRLSCAGNTARLADAFEWLGYGYLRRGHYQDAFSAYNTALKKHRYSGVRGDSDQHLMRCMENVARIEQKLEDNDKVIGFYRPAMCFVADNQDSLLFYPSPYRLGEVPLKKYITATGKEVLQILRSAAGVIPVPLLQEAIEVALKIIALCEEAIAVEQKVKELQERVGYLMIVILAHVTDQSEGHETEMVIRSAERMESNIKELVKTLGTINEDLSTIQAQNKWVTAIYTESNMSTLNDCIKRLSVALENFKFANDLRDSDLLQHLHIRLGKMSNQVDGISKDMKQVVTTVDNIQQDLNNTRQAFDRAMARVRRSATLLSSESVVRQQMPLRPDVFFGRDSLVEEIVQLLAQQIIPRVCLLGPGGMGKTSVALAAVESPSVQARFANGKCIWLPCVGATSAALLLEILYVQLRIPGEKQVTLERIVSELETTSDPHLILLDNFETPLNVPGSQKEVEDILRQLAKFKHVAIMVTMRGKYPPCEAAIEWASKNIEPTDEEASVRIFHQINPASKDDPNVGRLLKVLGCMPFAVTLMASLGKEGQSTAEELLEAWLESGPDIISDNPEKSMNRSISLSVESPIVQQNVNAVQLLSILSLLPARTTKKNLRWWAPMLKASMIPSAIATLSKAALLMENKTVDSDMPVLLVVPVVQSFMRQHGRIQDDILKQLYSSCCDFVLSHACRFDEPDFIAKSKSLAAEDSNIQSILFPSHLDGGIEAESSDRVMEARIAFCWYRCDTKPSPDLAMYVLKVAKASGKQRYIALAQWCLGRTYNILFQNDLAIEHLSNAYEIFSAPGDLEWAKLGCRCGVDLIEPARHRFDLLNPVLLARAVEERCALLSNDLIHGRSLVYLAFALGDDEETEEALGHLERAKTLLEPTGNTLNIAELHQAISRMYHYQGQIEEALQAIDLSWKQAESSTVPYIKADVSLDYAHILFSAEKDDEAMNFVETALTTNSYVGNRFQVAMALECMGYGFLRRGDLEDAARAYAAALDVYSEIDLPEHVEWCQSNMVGIKRKLEDPHEMIGFLRPRWGPQRDLYFPSVSKPATGDLVGHTLGP</sequence>
<keyword evidence="4" id="KW-1185">Reference proteome</keyword>
<evidence type="ECO:0000313" key="3">
    <source>
        <dbReference type="EMBL" id="PPQ72734.1"/>
    </source>
</evidence>
<protein>
    <recommendedName>
        <fullName evidence="2">Novel STAND NTPase 1 domain-containing protein</fullName>
    </recommendedName>
</protein>
<dbReference type="InParanoid" id="A0A409W2I0"/>
<dbReference type="Gene3D" id="1.25.40.10">
    <property type="entry name" value="Tetratricopeptide repeat domain"/>
    <property type="match status" value="4"/>
</dbReference>
<dbReference type="Gene3D" id="1.20.930.20">
    <property type="entry name" value="Adaptor protein Cbl, N-terminal domain"/>
    <property type="match status" value="1"/>
</dbReference>